<dbReference type="AlphaFoldDB" id="B0Y1X3"/>
<evidence type="ECO:0000313" key="2">
    <source>
        <dbReference type="Proteomes" id="UP000001699"/>
    </source>
</evidence>
<proteinExistence type="predicted"/>
<organism evidence="1 2">
    <name type="scientific">Aspergillus fumigatus (strain CBS 144.89 / FGSC A1163 / CEA10)</name>
    <name type="common">Neosartorya fumigata</name>
    <dbReference type="NCBI Taxonomy" id="451804"/>
    <lineage>
        <taxon>Eukaryota</taxon>
        <taxon>Fungi</taxon>
        <taxon>Dikarya</taxon>
        <taxon>Ascomycota</taxon>
        <taxon>Pezizomycotina</taxon>
        <taxon>Eurotiomycetes</taxon>
        <taxon>Eurotiomycetidae</taxon>
        <taxon>Eurotiales</taxon>
        <taxon>Aspergillaceae</taxon>
        <taxon>Aspergillus</taxon>
        <taxon>Aspergillus subgen. Fumigati</taxon>
    </lineage>
</organism>
<sequence length="68" mass="7343">MLLGPSNRLPGYLSWKLEEDSLSSVSQVQESGMIIIGSVSSSLDDYDLVRRTEPNSLGGCQDRAISPS</sequence>
<dbReference type="VEuPathDB" id="FungiDB:AFUB_050150"/>
<reference evidence="1 2" key="1">
    <citation type="journal article" date="2008" name="PLoS Genet.">
        <title>Genomic islands in the pathogenic filamentous fungus Aspergillus fumigatus.</title>
        <authorList>
            <person name="Fedorova N.D."/>
            <person name="Khaldi N."/>
            <person name="Joardar V.S."/>
            <person name="Maiti R."/>
            <person name="Amedeo P."/>
            <person name="Anderson M.J."/>
            <person name="Crabtree J."/>
            <person name="Silva J.C."/>
            <person name="Badger J.H."/>
            <person name="Albarraq A."/>
            <person name="Angiuoli S."/>
            <person name="Bussey H."/>
            <person name="Bowyer P."/>
            <person name="Cotty P.J."/>
            <person name="Dyer P.S."/>
            <person name="Egan A."/>
            <person name="Galens K."/>
            <person name="Fraser-Liggett C.M."/>
            <person name="Haas B.J."/>
            <person name="Inman J.M."/>
            <person name="Kent R."/>
            <person name="Lemieux S."/>
            <person name="Malavazi I."/>
            <person name="Orvis J."/>
            <person name="Roemer T."/>
            <person name="Ronning C.M."/>
            <person name="Sundaram J.P."/>
            <person name="Sutton G."/>
            <person name="Turner G."/>
            <person name="Venter J.C."/>
            <person name="White O.R."/>
            <person name="Whitty B.R."/>
            <person name="Youngman P."/>
            <person name="Wolfe K.H."/>
            <person name="Goldman G.H."/>
            <person name="Wortman J.R."/>
            <person name="Jiang B."/>
            <person name="Denning D.W."/>
            <person name="Nierman W.C."/>
        </authorList>
    </citation>
    <scope>NUCLEOTIDE SEQUENCE [LARGE SCALE GENOMIC DNA]</scope>
    <source>
        <strain evidence="2">CBS 144.89 / FGSC A1163 / CEA10</strain>
    </source>
</reference>
<protein>
    <submittedName>
        <fullName evidence="1">Uncharacterized protein</fullName>
    </submittedName>
</protein>
<dbReference type="EMBL" id="DS499597">
    <property type="protein sequence ID" value="EDP51013.1"/>
    <property type="molecule type" value="Genomic_DNA"/>
</dbReference>
<dbReference type="HOGENOM" id="CLU_2793516_0_0_1"/>
<gene>
    <name evidence="1" type="ORF">AFUB_050150</name>
</gene>
<evidence type="ECO:0000313" key="1">
    <source>
        <dbReference type="EMBL" id="EDP51013.1"/>
    </source>
</evidence>
<keyword evidence="2" id="KW-1185">Reference proteome</keyword>
<name>B0Y1X3_ASPFC</name>
<dbReference type="Proteomes" id="UP000001699">
    <property type="component" value="Unassembled WGS sequence"/>
</dbReference>
<accession>B0Y1X3</accession>